<evidence type="ECO:0000313" key="2">
    <source>
        <dbReference type="EMBL" id="MBP2324911.1"/>
    </source>
</evidence>
<accession>A0ABS4TLZ9</accession>
<name>A0ABS4TLZ9_9PSEU</name>
<keyword evidence="3" id="KW-1185">Reference proteome</keyword>
<gene>
    <name evidence="2" type="ORF">JOF56_005296</name>
</gene>
<evidence type="ECO:0000256" key="1">
    <source>
        <dbReference type="SAM" id="MobiDB-lite"/>
    </source>
</evidence>
<dbReference type="EMBL" id="JAGINW010000001">
    <property type="protein sequence ID" value="MBP2324911.1"/>
    <property type="molecule type" value="Genomic_DNA"/>
</dbReference>
<protein>
    <submittedName>
        <fullName evidence="2">Uncharacterized protein</fullName>
    </submittedName>
</protein>
<evidence type="ECO:0000313" key="3">
    <source>
        <dbReference type="Proteomes" id="UP001519332"/>
    </source>
</evidence>
<reference evidence="2 3" key="1">
    <citation type="submission" date="2021-03" db="EMBL/GenBank/DDBJ databases">
        <title>Sequencing the genomes of 1000 actinobacteria strains.</title>
        <authorList>
            <person name="Klenk H.-P."/>
        </authorList>
    </citation>
    <scope>NUCLEOTIDE SEQUENCE [LARGE SCALE GENOMIC DNA]</scope>
    <source>
        <strain evidence="2 3">DSM 46670</strain>
    </source>
</reference>
<sequence length="82" mass="8671">MATDVTGIEREVLPMARAQFSRTGAASGRVGRGVLSIVAGGVGLGERVSGVLVRQVLHREAQALRRTRSDGERKEPGEQAAM</sequence>
<feature type="region of interest" description="Disordered" evidence="1">
    <location>
        <begin position="63"/>
        <end position="82"/>
    </location>
</feature>
<dbReference type="Proteomes" id="UP001519332">
    <property type="component" value="Unassembled WGS sequence"/>
</dbReference>
<dbReference type="RefSeq" id="WP_209642177.1">
    <property type="nucleotide sequence ID" value="NZ_JAGINW010000001.1"/>
</dbReference>
<organism evidence="2 3">
    <name type="scientific">Kibdelosporangium banguiense</name>
    <dbReference type="NCBI Taxonomy" id="1365924"/>
    <lineage>
        <taxon>Bacteria</taxon>
        <taxon>Bacillati</taxon>
        <taxon>Actinomycetota</taxon>
        <taxon>Actinomycetes</taxon>
        <taxon>Pseudonocardiales</taxon>
        <taxon>Pseudonocardiaceae</taxon>
        <taxon>Kibdelosporangium</taxon>
    </lineage>
</organism>
<comment type="caution">
    <text evidence="2">The sequence shown here is derived from an EMBL/GenBank/DDBJ whole genome shotgun (WGS) entry which is preliminary data.</text>
</comment>
<proteinExistence type="predicted"/>